<accession>A0A926NFS7</accession>
<dbReference type="EC" id="3.1.3.15" evidence="3 8"/>
<evidence type="ECO:0000256" key="2">
    <source>
        <dbReference type="ARBA" id="ARBA00009152"/>
    </source>
</evidence>
<evidence type="ECO:0000256" key="5">
    <source>
        <dbReference type="ARBA" id="ARBA00022801"/>
    </source>
</evidence>
<proteinExistence type="inferred from homology"/>
<comment type="catalytic activity">
    <reaction evidence="7 8">
        <text>L-histidinol phosphate + H2O = L-histidinol + phosphate</text>
        <dbReference type="Rhea" id="RHEA:14465"/>
        <dbReference type="ChEBI" id="CHEBI:15377"/>
        <dbReference type="ChEBI" id="CHEBI:43474"/>
        <dbReference type="ChEBI" id="CHEBI:57699"/>
        <dbReference type="ChEBI" id="CHEBI:57980"/>
        <dbReference type="EC" id="3.1.3.15"/>
    </reaction>
</comment>
<dbReference type="CDD" id="cd12110">
    <property type="entry name" value="PHP_HisPPase_Hisj_like"/>
    <property type="match status" value="1"/>
</dbReference>
<name>A0A926NFS7_9BACL</name>
<comment type="similarity">
    <text evidence="2 8">Belongs to the PHP hydrolase family. HisK subfamily.</text>
</comment>
<dbReference type="GO" id="GO:0005737">
    <property type="term" value="C:cytoplasm"/>
    <property type="evidence" value="ECO:0007669"/>
    <property type="project" value="TreeGrafter"/>
</dbReference>
<evidence type="ECO:0000256" key="6">
    <source>
        <dbReference type="ARBA" id="ARBA00023102"/>
    </source>
</evidence>
<keyword evidence="5 8" id="KW-0378">Hydrolase</keyword>
<protein>
    <recommendedName>
        <fullName evidence="3 8">Histidinol-phosphatase</fullName>
        <shortName evidence="8">HolPase</shortName>
        <ecNumber evidence="3 8">3.1.3.15</ecNumber>
    </recommendedName>
</protein>
<evidence type="ECO:0000313" key="11">
    <source>
        <dbReference type="Proteomes" id="UP000661691"/>
    </source>
</evidence>
<dbReference type="GO" id="GO:0000105">
    <property type="term" value="P:L-histidine biosynthetic process"/>
    <property type="evidence" value="ECO:0007669"/>
    <property type="project" value="UniProtKB-UniRule"/>
</dbReference>
<dbReference type="AlphaFoldDB" id="A0A926NFS7"/>
<evidence type="ECO:0000256" key="1">
    <source>
        <dbReference type="ARBA" id="ARBA00004970"/>
    </source>
</evidence>
<dbReference type="SUPFAM" id="SSF89550">
    <property type="entry name" value="PHP domain-like"/>
    <property type="match status" value="1"/>
</dbReference>
<organism evidence="10 11">
    <name type="scientific">Polycladospora coralii</name>
    <dbReference type="NCBI Taxonomy" id="2771432"/>
    <lineage>
        <taxon>Bacteria</taxon>
        <taxon>Bacillati</taxon>
        <taxon>Bacillota</taxon>
        <taxon>Bacilli</taxon>
        <taxon>Bacillales</taxon>
        <taxon>Thermoactinomycetaceae</taxon>
        <taxon>Polycladospora</taxon>
    </lineage>
</organism>
<evidence type="ECO:0000256" key="4">
    <source>
        <dbReference type="ARBA" id="ARBA00022605"/>
    </source>
</evidence>
<dbReference type="Gene3D" id="3.20.20.140">
    <property type="entry name" value="Metal-dependent hydrolases"/>
    <property type="match status" value="1"/>
</dbReference>
<dbReference type="Proteomes" id="UP000661691">
    <property type="component" value="Unassembled WGS sequence"/>
</dbReference>
<reference evidence="10" key="1">
    <citation type="submission" date="2020-09" db="EMBL/GenBank/DDBJ databases">
        <title>A novel bacterium of genus Hazenella, isolated from South China Sea.</title>
        <authorList>
            <person name="Huang H."/>
            <person name="Mo K."/>
            <person name="Hu Y."/>
        </authorList>
    </citation>
    <scope>NUCLEOTIDE SEQUENCE</scope>
    <source>
        <strain evidence="10">IB182357</strain>
    </source>
</reference>
<keyword evidence="4 8" id="KW-0028">Amino-acid biosynthesis</keyword>
<comment type="pathway">
    <text evidence="1 8">Amino-acid biosynthesis; L-histidine biosynthesis; L-histidine from 5-phospho-alpha-D-ribose 1-diphosphate: step 8/9.</text>
</comment>
<dbReference type="GO" id="GO:0004401">
    <property type="term" value="F:histidinol-phosphatase activity"/>
    <property type="evidence" value="ECO:0007669"/>
    <property type="project" value="UniProtKB-UniRule"/>
</dbReference>
<dbReference type="InterPro" id="IPR010140">
    <property type="entry name" value="Histidinol_P_phosphatase_HisJ"/>
</dbReference>
<evidence type="ECO:0000256" key="8">
    <source>
        <dbReference type="RuleBase" id="RU366003"/>
    </source>
</evidence>
<dbReference type="NCBIfam" id="TIGR01856">
    <property type="entry name" value="hisJ_fam"/>
    <property type="match status" value="1"/>
</dbReference>
<dbReference type="Pfam" id="PF02811">
    <property type="entry name" value="PHP"/>
    <property type="match status" value="1"/>
</dbReference>
<evidence type="ECO:0000256" key="7">
    <source>
        <dbReference type="ARBA" id="ARBA00049158"/>
    </source>
</evidence>
<evidence type="ECO:0000256" key="3">
    <source>
        <dbReference type="ARBA" id="ARBA00013085"/>
    </source>
</evidence>
<evidence type="ECO:0000259" key="9">
    <source>
        <dbReference type="Pfam" id="PF02811"/>
    </source>
</evidence>
<feature type="domain" description="PHP" evidence="9">
    <location>
        <begin position="4"/>
        <end position="213"/>
    </location>
</feature>
<dbReference type="NCBIfam" id="NF005996">
    <property type="entry name" value="PRK08123.1"/>
    <property type="match status" value="1"/>
</dbReference>
<gene>
    <name evidence="10" type="primary">hisJ</name>
    <name evidence="10" type="ORF">IC620_10285</name>
</gene>
<evidence type="ECO:0000313" key="10">
    <source>
        <dbReference type="EMBL" id="MBD1372744.1"/>
    </source>
</evidence>
<dbReference type="EMBL" id="JACXAH010000013">
    <property type="protein sequence ID" value="MBD1372744.1"/>
    <property type="molecule type" value="Genomic_DNA"/>
</dbReference>
<dbReference type="PANTHER" id="PTHR21039:SF0">
    <property type="entry name" value="HISTIDINOL-PHOSPHATASE"/>
    <property type="match status" value="1"/>
</dbReference>
<keyword evidence="11" id="KW-1185">Reference proteome</keyword>
<sequence length="262" mass="30735">MKRDGHIHSPYCPHGTSDQWVDYVETAIQWGYVEISFTEHAPLPHGFKDPTPLADSAMKPENLPKYLNELEKIKQFYRKKIKINVGLEVDYIEAYEKETKDFLNEVGPQLDDAILSVHFLKKDLQYYCVDYSPDEFSSMIRVFQSVDEIYRIYYETLRCSLFSDLGAYKPKRIGHMTLVRKFHKRFPPKQRFKKDILTILDIIKEKDYELDWNGAGTVKPLCQESYPPSWVADEARKRSIPLVYGSDAHRVKELNQGKEMAR</sequence>
<dbReference type="PANTHER" id="PTHR21039">
    <property type="entry name" value="HISTIDINOL PHOSPHATASE-RELATED"/>
    <property type="match status" value="1"/>
</dbReference>
<dbReference type="InterPro" id="IPR004013">
    <property type="entry name" value="PHP_dom"/>
</dbReference>
<comment type="caution">
    <text evidence="10">The sequence shown here is derived from an EMBL/GenBank/DDBJ whole genome shotgun (WGS) entry which is preliminary data.</text>
</comment>
<keyword evidence="6 8" id="KW-0368">Histidine biosynthesis</keyword>
<dbReference type="InterPro" id="IPR016195">
    <property type="entry name" value="Pol/histidinol_Pase-like"/>
</dbReference>
<dbReference type="RefSeq" id="WP_191142125.1">
    <property type="nucleotide sequence ID" value="NZ_JACXAH010000013.1"/>
</dbReference>